<name>A0A1I7IRE9_9PROT</name>
<gene>
    <name evidence="2" type="ORF">SAMN05216339_11055</name>
</gene>
<protein>
    <submittedName>
        <fullName evidence="2">Uncharacterized protein</fullName>
    </submittedName>
</protein>
<feature type="signal peptide" evidence="1">
    <location>
        <begin position="1"/>
        <end position="23"/>
    </location>
</feature>
<evidence type="ECO:0000256" key="1">
    <source>
        <dbReference type="SAM" id="SignalP"/>
    </source>
</evidence>
<evidence type="ECO:0000313" key="2">
    <source>
        <dbReference type="EMBL" id="SFU75535.1"/>
    </source>
</evidence>
<dbReference type="AlphaFoldDB" id="A0A1I7IRE9"/>
<organism evidence="2 3">
    <name type="scientific">Nitrosomonas eutropha</name>
    <dbReference type="NCBI Taxonomy" id="916"/>
    <lineage>
        <taxon>Bacteria</taxon>
        <taxon>Pseudomonadati</taxon>
        <taxon>Pseudomonadota</taxon>
        <taxon>Betaproteobacteria</taxon>
        <taxon>Nitrosomonadales</taxon>
        <taxon>Nitrosomonadaceae</taxon>
        <taxon>Nitrosomonas</taxon>
    </lineage>
</organism>
<accession>A0A1I7IRE9</accession>
<reference evidence="2 3" key="1">
    <citation type="submission" date="2016-10" db="EMBL/GenBank/DDBJ databases">
        <authorList>
            <person name="de Groot N.N."/>
        </authorList>
    </citation>
    <scope>NUCLEOTIDE SEQUENCE [LARGE SCALE GENOMIC DNA]</scope>
    <source>
        <strain evidence="2 3">Nm24</strain>
    </source>
</reference>
<keyword evidence="1" id="KW-0732">Signal</keyword>
<dbReference type="OrthoDB" id="8565599at2"/>
<sequence>MWLRGIVCSIFLMLMALPMTSSSTQPAGTNAAAAKCKGCLCPGNPCQLCRLPPHSDDPIPENEPATCRAIREAVPPASFQPGENEYFSNLDKSTMMCIRSGGDVIPNTRRVPGYPARVYCKPDLSRR</sequence>
<proteinExistence type="predicted"/>
<dbReference type="EMBL" id="FPBL01000010">
    <property type="protein sequence ID" value="SFU75535.1"/>
    <property type="molecule type" value="Genomic_DNA"/>
</dbReference>
<dbReference type="Proteomes" id="UP000183926">
    <property type="component" value="Unassembled WGS sequence"/>
</dbReference>
<evidence type="ECO:0000313" key="3">
    <source>
        <dbReference type="Proteomes" id="UP000183926"/>
    </source>
</evidence>
<feature type="chain" id="PRO_5010198760" evidence="1">
    <location>
        <begin position="24"/>
        <end position="127"/>
    </location>
</feature>